<name>M8BRI8_AEGTA</name>
<dbReference type="Gene3D" id="2.120.10.80">
    <property type="entry name" value="Kelch-type beta propeller"/>
    <property type="match status" value="1"/>
</dbReference>
<dbReference type="SUPFAM" id="SSF117281">
    <property type="entry name" value="Kelch motif"/>
    <property type="match status" value="1"/>
</dbReference>
<dbReference type="SMART" id="SM00612">
    <property type="entry name" value="Kelch"/>
    <property type="match status" value="2"/>
</dbReference>
<keyword evidence="2" id="KW-0677">Repeat</keyword>
<protein>
    <recommendedName>
        <fullName evidence="4">F-box/kelch-repeat protein SKIP11</fullName>
    </recommendedName>
</protein>
<evidence type="ECO:0000256" key="1">
    <source>
        <dbReference type="ARBA" id="ARBA00022441"/>
    </source>
</evidence>
<dbReference type="EnsemblPlants" id="EMT09384">
    <property type="protein sequence ID" value="EMT09384"/>
    <property type="gene ID" value="F775_18536"/>
</dbReference>
<dbReference type="AlphaFoldDB" id="M8BRI8"/>
<sequence>METHEPSGHRLGDWVHGGQQHVVSWSDIISGIGHSLFIKCLLRLSRSDYGSVACLNRDFNSLVRSGEIYRLRRNNGVAEYWLYFSCNPLQWDAYDPHRGRWIQVPKIPPDEFFMCSYKESLAVGTELLVLGMAHIVYRYSILTNSWTRADPMNSPRKLCSGTFMDGKFYVIGGVTNNNKVLACGEEYDLERRSWRVIDNMSEGLYGVAGAPPLIAAVNNQLYAADYSDKDVKRYDKLNNRWITLGKLPEQCVSNDSWGIAFRACGDRLIVIGGPRTYTGGTIEIHSWIPDQQTPRWNLVAKRSSKSFVYNLAVMGC</sequence>
<dbReference type="PANTHER" id="PTHR46122:SF25">
    <property type="entry name" value="REPEAT-CONTAINING F-BOX FAMILY PROTEIN, PUTATIVE, EXPRESSED-RELATED"/>
    <property type="match status" value="1"/>
</dbReference>
<dbReference type="PANTHER" id="PTHR46122">
    <property type="entry name" value="GALACTOSE OXIDASE/KELCH REPEAT PROTEIN-RELATED"/>
    <property type="match status" value="1"/>
</dbReference>
<organism evidence="3">
    <name type="scientific">Aegilops tauschii</name>
    <name type="common">Tausch's goatgrass</name>
    <name type="synonym">Aegilops squarrosa</name>
    <dbReference type="NCBI Taxonomy" id="37682"/>
    <lineage>
        <taxon>Eukaryota</taxon>
        <taxon>Viridiplantae</taxon>
        <taxon>Streptophyta</taxon>
        <taxon>Embryophyta</taxon>
        <taxon>Tracheophyta</taxon>
        <taxon>Spermatophyta</taxon>
        <taxon>Magnoliopsida</taxon>
        <taxon>Liliopsida</taxon>
        <taxon>Poales</taxon>
        <taxon>Poaceae</taxon>
        <taxon>BOP clade</taxon>
        <taxon>Pooideae</taxon>
        <taxon>Triticodae</taxon>
        <taxon>Triticeae</taxon>
        <taxon>Triticinae</taxon>
        <taxon>Aegilops</taxon>
    </lineage>
</organism>
<evidence type="ECO:0008006" key="4">
    <source>
        <dbReference type="Google" id="ProtNLM"/>
    </source>
</evidence>
<reference evidence="3" key="1">
    <citation type="submission" date="2015-06" db="UniProtKB">
        <authorList>
            <consortium name="EnsemblPlants"/>
        </authorList>
    </citation>
    <scope>IDENTIFICATION</scope>
</reference>
<dbReference type="InterPro" id="IPR052439">
    <property type="entry name" value="F-box/Kelch-repeat"/>
</dbReference>
<dbReference type="GO" id="GO:0005634">
    <property type="term" value="C:nucleus"/>
    <property type="evidence" value="ECO:0007669"/>
    <property type="project" value="TreeGrafter"/>
</dbReference>
<proteinExistence type="predicted"/>
<evidence type="ECO:0000256" key="2">
    <source>
        <dbReference type="ARBA" id="ARBA00022737"/>
    </source>
</evidence>
<accession>M8BRI8</accession>
<keyword evidence="1" id="KW-0880">Kelch repeat</keyword>
<dbReference type="InterPro" id="IPR015915">
    <property type="entry name" value="Kelch-typ_b-propeller"/>
</dbReference>
<dbReference type="Pfam" id="PF01344">
    <property type="entry name" value="Kelch_1"/>
    <property type="match status" value="1"/>
</dbReference>
<dbReference type="InterPro" id="IPR006652">
    <property type="entry name" value="Kelch_1"/>
</dbReference>
<evidence type="ECO:0000313" key="3">
    <source>
        <dbReference type="EnsemblPlants" id="EMT09384"/>
    </source>
</evidence>